<keyword evidence="3" id="KW-0597">Phosphoprotein</keyword>
<feature type="domain" description="HAMP" evidence="7">
    <location>
        <begin position="313"/>
        <end position="365"/>
    </location>
</feature>
<dbReference type="SUPFAM" id="SSF158472">
    <property type="entry name" value="HAMP domain-like"/>
    <property type="match status" value="1"/>
</dbReference>
<dbReference type="PANTHER" id="PTHR34220">
    <property type="entry name" value="SENSOR HISTIDINE KINASE YPDA"/>
    <property type="match status" value="1"/>
</dbReference>
<dbReference type="Proteomes" id="UP001519287">
    <property type="component" value="Unassembled WGS sequence"/>
</dbReference>
<accession>A0ABS4IMG2</accession>
<evidence type="ECO:0000256" key="6">
    <source>
        <dbReference type="SAM" id="Phobius"/>
    </source>
</evidence>
<dbReference type="Pfam" id="PF06580">
    <property type="entry name" value="His_kinase"/>
    <property type="match status" value="1"/>
</dbReference>
<evidence type="ECO:0000256" key="1">
    <source>
        <dbReference type="ARBA" id="ARBA00004651"/>
    </source>
</evidence>
<evidence type="ECO:0000256" key="3">
    <source>
        <dbReference type="ARBA" id="ARBA00022553"/>
    </source>
</evidence>
<keyword evidence="5 6" id="KW-0472">Membrane</keyword>
<dbReference type="PROSITE" id="PS50885">
    <property type="entry name" value="HAMP"/>
    <property type="match status" value="1"/>
</dbReference>
<dbReference type="RefSeq" id="WP_209969038.1">
    <property type="nucleotide sequence ID" value="NZ_JAGGLB010000001.1"/>
</dbReference>
<keyword evidence="6" id="KW-1133">Transmembrane helix</keyword>
<evidence type="ECO:0000256" key="4">
    <source>
        <dbReference type="ARBA" id="ARBA00022679"/>
    </source>
</evidence>
<comment type="caution">
    <text evidence="8">The sequence shown here is derived from an EMBL/GenBank/DDBJ whole genome shotgun (WGS) entry which is preliminary data.</text>
</comment>
<keyword evidence="8" id="KW-0418">Kinase</keyword>
<dbReference type="InterPro" id="IPR003660">
    <property type="entry name" value="HAMP_dom"/>
</dbReference>
<reference evidence="8 9" key="1">
    <citation type="submission" date="2021-03" db="EMBL/GenBank/DDBJ databases">
        <title>Genomic Encyclopedia of Type Strains, Phase IV (KMG-IV): sequencing the most valuable type-strain genomes for metagenomic binning, comparative biology and taxonomic classification.</title>
        <authorList>
            <person name="Goeker M."/>
        </authorList>
    </citation>
    <scope>NUCLEOTIDE SEQUENCE [LARGE SCALE GENOMIC DNA]</scope>
    <source>
        <strain evidence="8 9">DSM 26048</strain>
    </source>
</reference>
<evidence type="ECO:0000256" key="5">
    <source>
        <dbReference type="ARBA" id="ARBA00023136"/>
    </source>
</evidence>
<keyword evidence="2" id="KW-1003">Cell membrane</keyword>
<dbReference type="InterPro" id="IPR036890">
    <property type="entry name" value="HATPase_C_sf"/>
</dbReference>
<organism evidence="8 9">
    <name type="scientific">Paenibacillus eucommiae</name>
    <dbReference type="NCBI Taxonomy" id="1355755"/>
    <lineage>
        <taxon>Bacteria</taxon>
        <taxon>Bacillati</taxon>
        <taxon>Bacillota</taxon>
        <taxon>Bacilli</taxon>
        <taxon>Bacillales</taxon>
        <taxon>Paenibacillaceae</taxon>
        <taxon>Paenibacillus</taxon>
    </lineage>
</organism>
<dbReference type="CDD" id="cd06225">
    <property type="entry name" value="HAMP"/>
    <property type="match status" value="1"/>
</dbReference>
<evidence type="ECO:0000259" key="7">
    <source>
        <dbReference type="PROSITE" id="PS50885"/>
    </source>
</evidence>
<dbReference type="Pfam" id="PF00672">
    <property type="entry name" value="HAMP"/>
    <property type="match status" value="1"/>
</dbReference>
<evidence type="ECO:0000256" key="2">
    <source>
        <dbReference type="ARBA" id="ARBA00022475"/>
    </source>
</evidence>
<comment type="subcellular location">
    <subcellularLocation>
        <location evidence="1">Cell membrane</location>
        <topology evidence="1">Multi-pass membrane protein</topology>
    </subcellularLocation>
</comment>
<keyword evidence="9" id="KW-1185">Reference proteome</keyword>
<name>A0ABS4IMG2_9BACL</name>
<dbReference type="EC" id="2.7.13.3" evidence="8"/>
<dbReference type="Gene3D" id="6.10.340.10">
    <property type="match status" value="1"/>
</dbReference>
<dbReference type="GO" id="GO:0004673">
    <property type="term" value="F:protein histidine kinase activity"/>
    <property type="evidence" value="ECO:0007669"/>
    <property type="project" value="UniProtKB-EC"/>
</dbReference>
<sequence length="585" mass="67711">MVDLNRMKKWRPTIFVKLMLTFISVLAPLYLLTLAINESGSNSIRREISQSLASRNDFYLNMLDLEVGRIVRMLPEYAVDNDLRALSTTGDSIADYEKVEDIMGIQKRINLIKYNSIYIQEVRAYIPLLRRTILTSTFETSIDEAEFEALQLKNNKEGSPLIYWNDRLFVSMQYPSISTRSPVFQVSVELSVDKLKHTLQEMISIPQGNAVLFNLNQEWTLSNESEPSIPEALRNYLAMQRQQGLLSGYDTLKFGKSPYLVSYRYSSMLDCYLASYVPERDIIGPISKYQHWILGISILSMFIVLFFSISIFRMIHRPLKGLISAFKRMRTGDIRPIANVGRHDEFGYLYKAYNETAVHLKTLIQENYEQKIHSQRSELKRLQSQINPHFLYNCFFVLCRLIKSEDLELAYRFCLYVGDYFQFITRDDADEVPLETEMKHARTYVDIQKVCFGGKIVVEFDTLDVVLGKIRVPRLILQPIVENIYKHAVSKMPNDGKVWIHMEHTSNDLTIYMEDSGDKLTDRDLELLNQKLKLAVNHIDDTTGIINVHRRIQIRYGPDYGLTMFRSDLGGLRVAIKLSVAEGGE</sequence>
<dbReference type="SMART" id="SM00304">
    <property type="entry name" value="HAMP"/>
    <property type="match status" value="1"/>
</dbReference>
<dbReference type="InterPro" id="IPR010559">
    <property type="entry name" value="Sig_transdc_His_kin_internal"/>
</dbReference>
<evidence type="ECO:0000313" key="9">
    <source>
        <dbReference type="Proteomes" id="UP001519287"/>
    </source>
</evidence>
<proteinExistence type="predicted"/>
<feature type="transmembrane region" description="Helical" evidence="6">
    <location>
        <begin position="292"/>
        <end position="312"/>
    </location>
</feature>
<keyword evidence="6" id="KW-0812">Transmembrane</keyword>
<dbReference type="PANTHER" id="PTHR34220:SF7">
    <property type="entry name" value="SENSOR HISTIDINE KINASE YPDA"/>
    <property type="match status" value="1"/>
</dbReference>
<evidence type="ECO:0000313" key="8">
    <source>
        <dbReference type="EMBL" id="MBP1988729.1"/>
    </source>
</evidence>
<keyword evidence="4 8" id="KW-0808">Transferase</keyword>
<dbReference type="EMBL" id="JAGGLB010000001">
    <property type="protein sequence ID" value="MBP1988729.1"/>
    <property type="molecule type" value="Genomic_DNA"/>
</dbReference>
<dbReference type="InterPro" id="IPR050640">
    <property type="entry name" value="Bact_2-comp_sensor_kinase"/>
</dbReference>
<protein>
    <submittedName>
        <fullName evidence="8">Two-component system sensor histidine kinase YesM</fullName>
        <ecNumber evidence="8">2.7.13.3</ecNumber>
    </submittedName>
</protein>
<gene>
    <name evidence="8" type="ORF">J2Z66_000324</name>
</gene>
<dbReference type="SUPFAM" id="SSF55874">
    <property type="entry name" value="ATPase domain of HSP90 chaperone/DNA topoisomerase II/histidine kinase"/>
    <property type="match status" value="1"/>
</dbReference>
<dbReference type="Gene3D" id="3.30.565.10">
    <property type="entry name" value="Histidine kinase-like ATPase, C-terminal domain"/>
    <property type="match status" value="1"/>
</dbReference>